<evidence type="ECO:0000313" key="1">
    <source>
        <dbReference type="EMBL" id="GAK61556.1"/>
    </source>
</evidence>
<dbReference type="Pfam" id="PF09837">
    <property type="entry name" value="DUF2064"/>
    <property type="match status" value="1"/>
</dbReference>
<dbReference type="STRING" id="1499967.U27_01457"/>
<proteinExistence type="predicted"/>
<dbReference type="NCBIfam" id="TIGR04282">
    <property type="entry name" value="glyco_like_cofC"/>
    <property type="match status" value="1"/>
</dbReference>
<dbReference type="Proteomes" id="UP000030661">
    <property type="component" value="Unassembled WGS sequence"/>
</dbReference>
<dbReference type="eggNOG" id="COG3222">
    <property type="taxonomic scope" value="Bacteria"/>
</dbReference>
<accession>A0A081CAF1</accession>
<dbReference type="InterPro" id="IPR018641">
    <property type="entry name" value="Trfase_1_rSAM/seldom-assoc"/>
</dbReference>
<reference evidence="1" key="1">
    <citation type="journal article" date="2015" name="PeerJ">
        <title>First genomic representation of candidate bacterial phylum KSB3 points to enhanced environmental sensing as a trigger of wastewater bulking.</title>
        <authorList>
            <person name="Sekiguchi Y."/>
            <person name="Ohashi A."/>
            <person name="Parks D.H."/>
            <person name="Yamauchi T."/>
            <person name="Tyson G.W."/>
            <person name="Hugenholtz P."/>
        </authorList>
    </citation>
    <scope>NUCLEOTIDE SEQUENCE [LARGE SCALE GENOMIC DNA]</scope>
</reference>
<dbReference type="Gene3D" id="3.90.550.10">
    <property type="entry name" value="Spore Coat Polysaccharide Biosynthesis Protein SpsA, Chain A"/>
    <property type="match status" value="1"/>
</dbReference>
<dbReference type="PANTHER" id="PTHR36529:SF1">
    <property type="entry name" value="GLYCOSYLTRANSFERASE"/>
    <property type="match status" value="1"/>
</dbReference>
<dbReference type="EMBL" id="DF820480">
    <property type="protein sequence ID" value="GAK61556.1"/>
    <property type="molecule type" value="Genomic_DNA"/>
</dbReference>
<organism evidence="1">
    <name type="scientific">Vecturithrix granuli</name>
    <dbReference type="NCBI Taxonomy" id="1499967"/>
    <lineage>
        <taxon>Bacteria</taxon>
        <taxon>Candidatus Moduliflexota</taxon>
        <taxon>Candidatus Vecturitrichia</taxon>
        <taxon>Candidatus Vecturitrichales</taxon>
        <taxon>Candidatus Vecturitrichaceae</taxon>
        <taxon>Candidatus Vecturithrix</taxon>
    </lineage>
</organism>
<gene>
    <name evidence="1" type="ORF">U27_01457</name>
</gene>
<evidence type="ECO:0000313" key="2">
    <source>
        <dbReference type="Proteomes" id="UP000030661"/>
    </source>
</evidence>
<sequence>MTQEHAGQSMAFRECVLFYVKWPEPGKVKTRLAADIGDEHAAGFYRCFILDMLAALAHNPQPICICYAPAESEFNFRRWLGPAYYYLPQSGDDLGERMQRSFQQAFQRGFESACLVGSDLPALPPEYVNEAFTRLHQYDSVIGPSNDGGYYLIGFRRETFFPEIFQNIAWSQPTVYQVTLAKYRQRETRLFPLFSWDDVDNWRDLQQWYQLGCDKRRAPRTCAYFTTLRNNLPLSQRRKK</sequence>
<name>A0A081CAF1_VECG1</name>
<keyword evidence="2" id="KW-1185">Reference proteome</keyword>
<dbReference type="InterPro" id="IPR029044">
    <property type="entry name" value="Nucleotide-diphossugar_trans"/>
</dbReference>
<dbReference type="AlphaFoldDB" id="A0A081CAF1"/>
<dbReference type="SUPFAM" id="SSF53448">
    <property type="entry name" value="Nucleotide-diphospho-sugar transferases"/>
    <property type="match status" value="1"/>
</dbReference>
<dbReference type="HOGENOM" id="CLU_075662_2_0_0"/>
<protein>
    <recommendedName>
        <fullName evidence="3">Glycosyltransferase</fullName>
    </recommendedName>
</protein>
<dbReference type="PANTHER" id="PTHR36529">
    <property type="entry name" value="SLL1095 PROTEIN"/>
    <property type="match status" value="1"/>
</dbReference>
<evidence type="ECO:0008006" key="3">
    <source>
        <dbReference type="Google" id="ProtNLM"/>
    </source>
</evidence>